<dbReference type="InterPro" id="IPR037401">
    <property type="entry name" value="SnoaL-like"/>
</dbReference>
<proteinExistence type="predicted"/>
<dbReference type="Pfam" id="PF12680">
    <property type="entry name" value="SnoaL_2"/>
    <property type="match status" value="1"/>
</dbReference>
<sequence length="145" mass="16423">MPRSYPQTLITNTTPMTDSFAATSHVVHEFWRLMATNDFHATASVLAAEFVLEWPQSNERIRGATNFALLNTDYPAHGPWTFTINRIVAGERDAVSDVSITDGVLRARAISFFTIADGKIARMVEFWPEPYEAPFDRKKYVEPLI</sequence>
<accession>A0A1N6JYK6</accession>
<name>A0A1N6JYK6_9BURK</name>
<gene>
    <name evidence="2" type="ORF">SAMN05444168_5460</name>
</gene>
<dbReference type="SUPFAM" id="SSF54427">
    <property type="entry name" value="NTF2-like"/>
    <property type="match status" value="1"/>
</dbReference>
<organism evidence="2 3">
    <name type="scientific">Paraburkholderia phenazinium</name>
    <dbReference type="NCBI Taxonomy" id="60549"/>
    <lineage>
        <taxon>Bacteria</taxon>
        <taxon>Pseudomonadati</taxon>
        <taxon>Pseudomonadota</taxon>
        <taxon>Betaproteobacteria</taxon>
        <taxon>Burkholderiales</taxon>
        <taxon>Burkholderiaceae</taxon>
        <taxon>Paraburkholderia</taxon>
    </lineage>
</organism>
<evidence type="ECO:0000313" key="3">
    <source>
        <dbReference type="Proteomes" id="UP000184693"/>
    </source>
</evidence>
<dbReference type="Proteomes" id="UP000184693">
    <property type="component" value="Unassembled WGS sequence"/>
</dbReference>
<evidence type="ECO:0000259" key="1">
    <source>
        <dbReference type="Pfam" id="PF12680"/>
    </source>
</evidence>
<dbReference type="InterPro" id="IPR032710">
    <property type="entry name" value="NTF2-like_dom_sf"/>
</dbReference>
<dbReference type="AlphaFoldDB" id="A0A1N6JYK6"/>
<reference evidence="2 3" key="1">
    <citation type="submission" date="2016-11" db="EMBL/GenBank/DDBJ databases">
        <authorList>
            <person name="Jaros S."/>
            <person name="Januszkiewicz K."/>
            <person name="Wedrychowicz H."/>
        </authorList>
    </citation>
    <scope>NUCLEOTIDE SEQUENCE [LARGE SCALE GENOMIC DNA]</scope>
    <source>
        <strain evidence="2 3">GAS86</strain>
    </source>
</reference>
<dbReference type="Gene3D" id="3.10.450.50">
    <property type="match status" value="1"/>
</dbReference>
<dbReference type="EMBL" id="FSRM01000002">
    <property type="protein sequence ID" value="SIO49412.1"/>
    <property type="molecule type" value="Genomic_DNA"/>
</dbReference>
<evidence type="ECO:0000313" key="2">
    <source>
        <dbReference type="EMBL" id="SIO49412.1"/>
    </source>
</evidence>
<protein>
    <submittedName>
        <fullName evidence="2">SnoaL-like domain-containing protein</fullName>
    </submittedName>
</protein>
<feature type="domain" description="SnoaL-like" evidence="1">
    <location>
        <begin position="27"/>
        <end position="123"/>
    </location>
</feature>